<reference evidence="1 2" key="1">
    <citation type="submission" date="2024-01" db="EMBL/GenBank/DDBJ databases">
        <title>A telomere-to-telomere, gap-free genome of sweet tea (Lithocarpus litseifolius).</title>
        <authorList>
            <person name="Zhou J."/>
        </authorList>
    </citation>
    <scope>NUCLEOTIDE SEQUENCE [LARGE SCALE GENOMIC DNA]</scope>
    <source>
        <strain evidence="1">Zhou-2022a</strain>
        <tissue evidence="1">Leaf</tissue>
    </source>
</reference>
<protein>
    <submittedName>
        <fullName evidence="1">Uncharacterized protein</fullName>
    </submittedName>
</protein>
<name>A0AAW2DFX4_9ROSI</name>
<organism evidence="1 2">
    <name type="scientific">Lithocarpus litseifolius</name>
    <dbReference type="NCBI Taxonomy" id="425828"/>
    <lineage>
        <taxon>Eukaryota</taxon>
        <taxon>Viridiplantae</taxon>
        <taxon>Streptophyta</taxon>
        <taxon>Embryophyta</taxon>
        <taxon>Tracheophyta</taxon>
        <taxon>Spermatophyta</taxon>
        <taxon>Magnoliopsida</taxon>
        <taxon>eudicotyledons</taxon>
        <taxon>Gunneridae</taxon>
        <taxon>Pentapetalae</taxon>
        <taxon>rosids</taxon>
        <taxon>fabids</taxon>
        <taxon>Fagales</taxon>
        <taxon>Fagaceae</taxon>
        <taxon>Lithocarpus</taxon>
    </lineage>
</organism>
<accession>A0AAW2DFX4</accession>
<gene>
    <name evidence="1" type="ORF">SO802_009971</name>
</gene>
<keyword evidence="2" id="KW-1185">Reference proteome</keyword>
<dbReference type="Proteomes" id="UP001459277">
    <property type="component" value="Unassembled WGS sequence"/>
</dbReference>
<evidence type="ECO:0000313" key="1">
    <source>
        <dbReference type="EMBL" id="KAL0008469.1"/>
    </source>
</evidence>
<comment type="caution">
    <text evidence="1">The sequence shown here is derived from an EMBL/GenBank/DDBJ whole genome shotgun (WGS) entry which is preliminary data.</text>
</comment>
<evidence type="ECO:0000313" key="2">
    <source>
        <dbReference type="Proteomes" id="UP001459277"/>
    </source>
</evidence>
<dbReference type="EMBL" id="JAZDWU010000003">
    <property type="protein sequence ID" value="KAL0008469.1"/>
    <property type="molecule type" value="Genomic_DNA"/>
</dbReference>
<dbReference type="AlphaFoldDB" id="A0AAW2DFX4"/>
<proteinExistence type="predicted"/>
<sequence length="69" mass="7673">MASYKHHLAPKGATHTRPLQITSKCIGVKVPMVLIDNKSTFNVCPFKTAFKIGLDMETNHPFPFDCKGI</sequence>